<reference evidence="8" key="1">
    <citation type="submission" date="2014-11" db="EMBL/GenBank/DDBJ databases">
        <authorList>
            <person name="Hornung B.V."/>
        </authorList>
    </citation>
    <scope>NUCLEOTIDE SEQUENCE</scope>
    <source>
        <strain evidence="8">INE</strain>
    </source>
</reference>
<dbReference type="PANTHER" id="PTHR47514">
    <property type="entry name" value="TRANSKETOLASE N-TERMINAL SECTION-RELATED"/>
    <property type="match status" value="1"/>
</dbReference>
<protein>
    <submittedName>
        <fullName evidence="7">1-deoxy-D-xylulose-5-phosphate synthase</fullName>
    </submittedName>
    <submittedName>
        <fullName evidence="8">Transketolase</fullName>
        <ecNumber evidence="7 8">2.2.1.7</ecNumber>
    </submittedName>
</protein>
<keyword evidence="4" id="KW-0479">Metal-binding</keyword>
<dbReference type="InterPro" id="IPR049557">
    <property type="entry name" value="Transketolase_CS"/>
</dbReference>
<proteinExistence type="inferred from homology"/>
<dbReference type="Proteomes" id="UP001071230">
    <property type="component" value="Unassembled WGS sequence"/>
</dbReference>
<dbReference type="EMBL" id="LR746496">
    <property type="protein sequence ID" value="CAA7603252.1"/>
    <property type="molecule type" value="Genomic_DNA"/>
</dbReference>
<dbReference type="RefSeq" id="WP_240986500.1">
    <property type="nucleotide sequence ID" value="NZ_CDGJ01000012.1"/>
</dbReference>
<dbReference type="PANTHER" id="PTHR47514:SF1">
    <property type="entry name" value="TRANSKETOLASE N-TERMINAL SECTION-RELATED"/>
    <property type="match status" value="1"/>
</dbReference>
<reference evidence="7" key="2">
    <citation type="submission" date="2020-01" db="EMBL/GenBank/DDBJ databases">
        <authorList>
            <person name="Hornung B."/>
        </authorList>
    </citation>
    <scope>NUCLEOTIDE SEQUENCE</scope>
    <source>
        <strain evidence="7">PacBioINE</strain>
    </source>
</reference>
<dbReference type="InterPro" id="IPR029061">
    <property type="entry name" value="THDP-binding"/>
</dbReference>
<evidence type="ECO:0000256" key="4">
    <source>
        <dbReference type="ARBA" id="ARBA00022723"/>
    </source>
</evidence>
<dbReference type="InterPro" id="IPR005474">
    <property type="entry name" value="Transketolase_N"/>
</dbReference>
<sequence>MEPIEQEDLVKLNQAIRRDIVQMIGIAKSGHPGGSLSCVEILSVLYFRIMNIDPKNPKGEARDRFILSKGHAAPALYSVLAHRGFFPMEELLTLRKFGSRLQGHPDMKKTPGIDASTGSLGQGLSISVGLALGSRLSGKGYQVYTLVGDGEIQEGQFWEASMAAAHYKLSKLTLVLDYNGLQIDGKNEEVMSFGNIRNKLESFGFEVFEVDGHSLEQLEAAFKSTVKDRPKCIIAHTHKGQGVSFMKDQVGWHGKAPNDEEVARALSELEGF</sequence>
<dbReference type="SUPFAM" id="SSF52518">
    <property type="entry name" value="Thiamin diphosphate-binding fold (THDP-binding)"/>
    <property type="match status" value="1"/>
</dbReference>
<dbReference type="GO" id="GO:0046872">
    <property type="term" value="F:metal ion binding"/>
    <property type="evidence" value="ECO:0007669"/>
    <property type="project" value="UniProtKB-KW"/>
</dbReference>
<evidence type="ECO:0000256" key="2">
    <source>
        <dbReference type="ARBA" id="ARBA00007131"/>
    </source>
</evidence>
<dbReference type="EC" id="2.2.1.7" evidence="7 8"/>
<dbReference type="PROSITE" id="PS00801">
    <property type="entry name" value="TRANSKETOLASE_1"/>
    <property type="match status" value="1"/>
</dbReference>
<dbReference type="AlphaFoldDB" id="A0A8S0WIC9"/>
<comment type="cofactor">
    <cofactor evidence="1">
        <name>thiamine diphosphate</name>
        <dbReference type="ChEBI" id="CHEBI:58937"/>
    </cofactor>
</comment>
<dbReference type="Proteomes" id="UP000836597">
    <property type="component" value="Chromosome"/>
</dbReference>
<dbReference type="Gene3D" id="3.40.50.970">
    <property type="match status" value="1"/>
</dbReference>
<evidence type="ECO:0000259" key="6">
    <source>
        <dbReference type="Pfam" id="PF00456"/>
    </source>
</evidence>
<keyword evidence="3 7" id="KW-0808">Transferase</keyword>
<accession>A0A8S0WIC9</accession>
<organism evidence="7">
    <name type="scientific">Acididesulfobacillus acetoxydans</name>
    <dbReference type="NCBI Taxonomy" id="1561005"/>
    <lineage>
        <taxon>Bacteria</taxon>
        <taxon>Bacillati</taxon>
        <taxon>Bacillota</taxon>
        <taxon>Clostridia</taxon>
        <taxon>Eubacteriales</taxon>
        <taxon>Peptococcaceae</taxon>
        <taxon>Acididesulfobacillus</taxon>
    </lineage>
</organism>
<gene>
    <name evidence="8" type="ORF">DEACI_0479</name>
    <name evidence="7" type="ORF">DEACI_4075</name>
</gene>
<dbReference type="Pfam" id="PF00456">
    <property type="entry name" value="Transketolase_N"/>
    <property type="match status" value="1"/>
</dbReference>
<evidence type="ECO:0000313" key="8">
    <source>
        <dbReference type="EMBL" id="CEJ06033.1"/>
    </source>
</evidence>
<comment type="similarity">
    <text evidence="2">Belongs to the transketolase family.</text>
</comment>
<dbReference type="GO" id="GO:0008661">
    <property type="term" value="F:1-deoxy-D-xylulose-5-phosphate synthase activity"/>
    <property type="evidence" value="ECO:0007669"/>
    <property type="project" value="UniProtKB-EC"/>
</dbReference>
<dbReference type="CDD" id="cd02012">
    <property type="entry name" value="TPP_TK"/>
    <property type="match status" value="1"/>
</dbReference>
<evidence type="ECO:0000256" key="1">
    <source>
        <dbReference type="ARBA" id="ARBA00001964"/>
    </source>
</evidence>
<dbReference type="KEGG" id="aacx:DEACI_4075"/>
<evidence type="ECO:0000256" key="3">
    <source>
        <dbReference type="ARBA" id="ARBA00022679"/>
    </source>
</evidence>
<evidence type="ECO:0000313" key="7">
    <source>
        <dbReference type="EMBL" id="CAA7603252.1"/>
    </source>
</evidence>
<dbReference type="EMBL" id="CDGJ01000012">
    <property type="protein sequence ID" value="CEJ06033.1"/>
    <property type="molecule type" value="Genomic_DNA"/>
</dbReference>
<name>A0A8S0WIC9_9FIRM</name>
<feature type="domain" description="Transketolase N-terminal" evidence="6">
    <location>
        <begin position="14"/>
        <end position="266"/>
    </location>
</feature>
<evidence type="ECO:0000313" key="9">
    <source>
        <dbReference type="Proteomes" id="UP001071230"/>
    </source>
</evidence>
<keyword evidence="9" id="KW-1185">Reference proteome</keyword>
<evidence type="ECO:0000256" key="5">
    <source>
        <dbReference type="ARBA" id="ARBA00023052"/>
    </source>
</evidence>
<keyword evidence="5" id="KW-0786">Thiamine pyrophosphate</keyword>